<accession>B0NP22</accession>
<sequence>MIPLSTASATSAEVREPLNESGATTIFFMLFNLYYIYNVATKL</sequence>
<dbReference type="HOGENOM" id="CLU_3229887_0_0_10"/>
<keyword evidence="1" id="KW-0472">Membrane</keyword>
<reference evidence="2 3" key="2">
    <citation type="submission" date="2007-11" db="EMBL/GenBank/DDBJ databases">
        <authorList>
            <person name="Fulton L."/>
            <person name="Clifton S."/>
            <person name="Fulton B."/>
            <person name="Xu J."/>
            <person name="Minx P."/>
            <person name="Pepin K.H."/>
            <person name="Johnson M."/>
            <person name="Thiruvilangam P."/>
            <person name="Bhonagiri V."/>
            <person name="Nash W.E."/>
            <person name="Mardis E.R."/>
            <person name="Wilson R.K."/>
        </authorList>
    </citation>
    <scope>NUCLEOTIDE SEQUENCE [LARGE SCALE GENOMIC DNA]</scope>
    <source>
        <strain evidence="2 3">ATCC 43183</strain>
    </source>
</reference>
<dbReference type="AlphaFoldDB" id="B0NP22"/>
<proteinExistence type="predicted"/>
<comment type="caution">
    <text evidence="2">The sequence shown here is derived from an EMBL/GenBank/DDBJ whole genome shotgun (WGS) entry which is preliminary data.</text>
</comment>
<keyword evidence="1" id="KW-1133">Transmembrane helix</keyword>
<keyword evidence="1" id="KW-0812">Transmembrane</keyword>
<protein>
    <submittedName>
        <fullName evidence="2">Uncharacterized protein</fullName>
    </submittedName>
</protein>
<name>B0NP22_BACSE</name>
<evidence type="ECO:0000313" key="3">
    <source>
        <dbReference type="Proteomes" id="UP000004713"/>
    </source>
</evidence>
<feature type="transmembrane region" description="Helical" evidence="1">
    <location>
        <begin position="22"/>
        <end position="40"/>
    </location>
</feature>
<evidence type="ECO:0000256" key="1">
    <source>
        <dbReference type="SAM" id="Phobius"/>
    </source>
</evidence>
<reference evidence="2 3" key="1">
    <citation type="submission" date="2007-11" db="EMBL/GenBank/DDBJ databases">
        <title>Draft genome sequence of Bacteroides stercoris(ATCC 43183).</title>
        <authorList>
            <person name="Sudarsanam P."/>
            <person name="Ley R."/>
            <person name="Guruge J."/>
            <person name="Turnbaugh P.J."/>
            <person name="Mahowald M."/>
            <person name="Liep D."/>
            <person name="Gordon J."/>
        </authorList>
    </citation>
    <scope>NUCLEOTIDE SEQUENCE [LARGE SCALE GENOMIC DNA]</scope>
    <source>
        <strain evidence="2 3">ATCC 43183</strain>
    </source>
</reference>
<dbReference type="EMBL" id="ABFZ02000018">
    <property type="protein sequence ID" value="EDS15700.1"/>
    <property type="molecule type" value="Genomic_DNA"/>
</dbReference>
<organism evidence="2 3">
    <name type="scientific">Bacteroides stercoris ATCC 43183</name>
    <dbReference type="NCBI Taxonomy" id="449673"/>
    <lineage>
        <taxon>Bacteria</taxon>
        <taxon>Pseudomonadati</taxon>
        <taxon>Bacteroidota</taxon>
        <taxon>Bacteroidia</taxon>
        <taxon>Bacteroidales</taxon>
        <taxon>Bacteroidaceae</taxon>
        <taxon>Bacteroides</taxon>
    </lineage>
</organism>
<dbReference type="Proteomes" id="UP000004713">
    <property type="component" value="Unassembled WGS sequence"/>
</dbReference>
<gene>
    <name evidence="2" type="ORF">BACSTE_01139</name>
</gene>
<evidence type="ECO:0000313" key="2">
    <source>
        <dbReference type="EMBL" id="EDS15700.1"/>
    </source>
</evidence>